<dbReference type="PROSITE" id="PS51755">
    <property type="entry name" value="OMPR_PHOB"/>
    <property type="match status" value="1"/>
</dbReference>
<feature type="domain" description="OmpR/PhoB-type" evidence="5">
    <location>
        <begin position="114"/>
        <end position="217"/>
    </location>
</feature>
<dbReference type="AlphaFoldDB" id="R2SX83"/>
<dbReference type="InterPro" id="IPR016032">
    <property type="entry name" value="Sig_transdc_resp-reg_C-effctor"/>
</dbReference>
<sequence length="230" mass="26803">MKRILLLTENILVDESFQKKLQILNLEVFTSATFIKEIEDDRVPAYMLNYFQIAILSETIAEAKADRIAAILKKANIDVVRKFDQFPCEELELKYINKGQQNWLNNGATIEDIRERISSSPLEHSSIDVLRIKEKAQQQNIHLTKRERKLLERLSLAEGQTVSREDLCHYIWEDKQVTQSRLSALSAIVQGISKKNQQLGIQRSIHTFWGRGYSYDKEFIKLLKKGDYLF</sequence>
<dbReference type="HOGENOM" id="CLU_088180_0_0_9"/>
<keyword evidence="1" id="KW-0805">Transcription regulation</keyword>
<organism evidence="6 7">
    <name type="scientific">Enterococcus pallens ATCC BAA-351</name>
    <dbReference type="NCBI Taxonomy" id="1158607"/>
    <lineage>
        <taxon>Bacteria</taxon>
        <taxon>Bacillati</taxon>
        <taxon>Bacillota</taxon>
        <taxon>Bacilli</taxon>
        <taxon>Lactobacillales</taxon>
        <taxon>Enterococcaceae</taxon>
        <taxon>Enterococcus</taxon>
    </lineage>
</organism>
<dbReference type="Proteomes" id="UP000013782">
    <property type="component" value="Unassembled WGS sequence"/>
</dbReference>
<dbReference type="PATRIC" id="fig|1158607.3.peg.54"/>
<feature type="DNA-binding region" description="OmpR/PhoB-type" evidence="4">
    <location>
        <begin position="114"/>
        <end position="217"/>
    </location>
</feature>
<dbReference type="GO" id="GO:0000160">
    <property type="term" value="P:phosphorelay signal transduction system"/>
    <property type="evidence" value="ECO:0007669"/>
    <property type="project" value="InterPro"/>
</dbReference>
<dbReference type="GO" id="GO:0006355">
    <property type="term" value="P:regulation of DNA-templated transcription"/>
    <property type="evidence" value="ECO:0007669"/>
    <property type="project" value="InterPro"/>
</dbReference>
<accession>R2SX83</accession>
<evidence type="ECO:0000256" key="3">
    <source>
        <dbReference type="ARBA" id="ARBA00023163"/>
    </source>
</evidence>
<protein>
    <recommendedName>
        <fullName evidence="5">OmpR/PhoB-type domain-containing protein</fullName>
    </recommendedName>
</protein>
<reference evidence="6 7" key="1">
    <citation type="submission" date="2013-02" db="EMBL/GenBank/DDBJ databases">
        <title>The Genome Sequence of Enterococcus pallens BAA-351.</title>
        <authorList>
            <consortium name="The Broad Institute Genome Sequencing Platform"/>
            <consortium name="The Broad Institute Genome Sequencing Center for Infectious Disease"/>
            <person name="Earl A.M."/>
            <person name="Gilmore M.S."/>
            <person name="Lebreton F."/>
            <person name="Walker B."/>
            <person name="Young S.K."/>
            <person name="Zeng Q."/>
            <person name="Gargeya S."/>
            <person name="Fitzgerald M."/>
            <person name="Haas B."/>
            <person name="Abouelleil A."/>
            <person name="Alvarado L."/>
            <person name="Arachchi H.M."/>
            <person name="Berlin A.M."/>
            <person name="Chapman S.B."/>
            <person name="Dewar J."/>
            <person name="Goldberg J."/>
            <person name="Griggs A."/>
            <person name="Gujja S."/>
            <person name="Hansen M."/>
            <person name="Howarth C."/>
            <person name="Imamovic A."/>
            <person name="Larimer J."/>
            <person name="McCowan C."/>
            <person name="Murphy C."/>
            <person name="Neiman D."/>
            <person name="Pearson M."/>
            <person name="Priest M."/>
            <person name="Roberts A."/>
            <person name="Saif S."/>
            <person name="Shea T."/>
            <person name="Sisk P."/>
            <person name="Sykes S."/>
            <person name="Wortman J."/>
            <person name="Nusbaum C."/>
            <person name="Birren B."/>
        </authorList>
    </citation>
    <scope>NUCLEOTIDE SEQUENCE [LARGE SCALE GENOMIC DNA]</scope>
    <source>
        <strain evidence="6 7">ATCC BAA-351</strain>
    </source>
</reference>
<name>R2SX83_9ENTE</name>
<gene>
    <name evidence="6" type="ORF">UAU_00054</name>
</gene>
<evidence type="ECO:0000256" key="1">
    <source>
        <dbReference type="ARBA" id="ARBA00023015"/>
    </source>
</evidence>
<dbReference type="Gene3D" id="1.10.10.10">
    <property type="entry name" value="Winged helix-like DNA-binding domain superfamily/Winged helix DNA-binding domain"/>
    <property type="match status" value="1"/>
</dbReference>
<dbReference type="SMART" id="SM00862">
    <property type="entry name" value="Trans_reg_C"/>
    <property type="match status" value="1"/>
</dbReference>
<dbReference type="SUPFAM" id="SSF46894">
    <property type="entry name" value="C-terminal effector domain of the bipartite response regulators"/>
    <property type="match status" value="1"/>
</dbReference>
<dbReference type="RefSeq" id="WP_010755119.1">
    <property type="nucleotide sequence ID" value="NZ_ASWD01000002.1"/>
</dbReference>
<evidence type="ECO:0000259" key="5">
    <source>
        <dbReference type="PROSITE" id="PS51755"/>
    </source>
</evidence>
<proteinExistence type="predicted"/>
<evidence type="ECO:0000256" key="2">
    <source>
        <dbReference type="ARBA" id="ARBA00023125"/>
    </source>
</evidence>
<evidence type="ECO:0000256" key="4">
    <source>
        <dbReference type="PROSITE-ProRule" id="PRU01091"/>
    </source>
</evidence>
<dbReference type="EMBL" id="AJAQ01000001">
    <property type="protein sequence ID" value="EOH97386.1"/>
    <property type="molecule type" value="Genomic_DNA"/>
</dbReference>
<dbReference type="GO" id="GO:0003677">
    <property type="term" value="F:DNA binding"/>
    <property type="evidence" value="ECO:0007669"/>
    <property type="project" value="UniProtKB-UniRule"/>
</dbReference>
<dbReference type="eggNOG" id="COG0745">
    <property type="taxonomic scope" value="Bacteria"/>
</dbReference>
<comment type="caution">
    <text evidence="6">The sequence shown here is derived from an EMBL/GenBank/DDBJ whole genome shotgun (WGS) entry which is preliminary data.</text>
</comment>
<dbReference type="InterPro" id="IPR036388">
    <property type="entry name" value="WH-like_DNA-bd_sf"/>
</dbReference>
<evidence type="ECO:0000313" key="7">
    <source>
        <dbReference type="Proteomes" id="UP000013782"/>
    </source>
</evidence>
<dbReference type="InterPro" id="IPR001867">
    <property type="entry name" value="OmpR/PhoB-type_DNA-bd"/>
</dbReference>
<keyword evidence="7" id="KW-1185">Reference proteome</keyword>
<keyword evidence="2 4" id="KW-0238">DNA-binding</keyword>
<evidence type="ECO:0000313" key="6">
    <source>
        <dbReference type="EMBL" id="EOH97386.1"/>
    </source>
</evidence>
<keyword evidence="3" id="KW-0804">Transcription</keyword>
<dbReference type="Pfam" id="PF00486">
    <property type="entry name" value="Trans_reg_C"/>
    <property type="match status" value="1"/>
</dbReference>